<dbReference type="GO" id="GO:0003964">
    <property type="term" value="F:RNA-directed DNA polymerase activity"/>
    <property type="evidence" value="ECO:0007669"/>
    <property type="project" value="UniProtKB-EC"/>
</dbReference>
<dbReference type="CDD" id="cd01647">
    <property type="entry name" value="RT_LTR"/>
    <property type="match status" value="1"/>
</dbReference>
<dbReference type="OrthoDB" id="6783748at2759"/>
<accession>A0A034VG23</accession>
<organism evidence="4">
    <name type="scientific">Bactrocera dorsalis</name>
    <name type="common">Oriental fruit fly</name>
    <name type="synonym">Dacus dorsalis</name>
    <dbReference type="NCBI Taxonomy" id="27457"/>
    <lineage>
        <taxon>Eukaryota</taxon>
        <taxon>Metazoa</taxon>
        <taxon>Ecdysozoa</taxon>
        <taxon>Arthropoda</taxon>
        <taxon>Hexapoda</taxon>
        <taxon>Insecta</taxon>
        <taxon>Pterygota</taxon>
        <taxon>Neoptera</taxon>
        <taxon>Endopterygota</taxon>
        <taxon>Diptera</taxon>
        <taxon>Brachycera</taxon>
        <taxon>Muscomorpha</taxon>
        <taxon>Tephritoidea</taxon>
        <taxon>Tephritidae</taxon>
        <taxon>Bactrocera</taxon>
        <taxon>Bactrocera</taxon>
    </lineage>
</organism>
<dbReference type="SUPFAM" id="SSF56672">
    <property type="entry name" value="DNA/RNA polymerases"/>
    <property type="match status" value="1"/>
</dbReference>
<dbReference type="Pfam" id="PF00078">
    <property type="entry name" value="RVT_1"/>
    <property type="match status" value="1"/>
</dbReference>
<evidence type="ECO:0000256" key="2">
    <source>
        <dbReference type="SAM" id="Coils"/>
    </source>
</evidence>
<reference evidence="4" key="1">
    <citation type="journal article" date="2014" name="BMC Genomics">
        <title>Characterizing the developmental transcriptome of the oriental fruit fly, Bactrocera dorsalis (Diptera: Tephritidae) through comparative genomic analysis with Drosophila melanogaster utilizing modENCODE datasets.</title>
        <authorList>
            <person name="Geib S.M."/>
            <person name="Calla B."/>
            <person name="Hall B."/>
            <person name="Hou S."/>
            <person name="Manoukis N.C."/>
        </authorList>
    </citation>
    <scope>NUCLEOTIDE SEQUENCE</scope>
    <source>
        <strain evidence="4">Punador</strain>
    </source>
</reference>
<feature type="coiled-coil region" evidence="2">
    <location>
        <begin position="11"/>
        <end position="45"/>
    </location>
</feature>
<keyword evidence="2" id="KW-0175">Coiled coil</keyword>
<dbReference type="InterPro" id="IPR043502">
    <property type="entry name" value="DNA/RNA_pol_sf"/>
</dbReference>
<dbReference type="Gene3D" id="3.10.10.10">
    <property type="entry name" value="HIV Type 1 Reverse Transcriptase, subunit A, domain 1"/>
    <property type="match status" value="1"/>
</dbReference>
<dbReference type="EC" id="2.7.7.49" evidence="1"/>
<gene>
    <name evidence="4" type="primary">POLY</name>
</gene>
<dbReference type="PANTHER" id="PTHR33064">
    <property type="entry name" value="POL PROTEIN"/>
    <property type="match status" value="1"/>
</dbReference>
<dbReference type="PANTHER" id="PTHR33064:SF37">
    <property type="entry name" value="RIBONUCLEASE H"/>
    <property type="match status" value="1"/>
</dbReference>
<dbReference type="InterPro" id="IPR051320">
    <property type="entry name" value="Viral_Replic_Matur_Polypro"/>
</dbReference>
<dbReference type="PROSITE" id="PS50878">
    <property type="entry name" value="RT_POL"/>
    <property type="match status" value="1"/>
</dbReference>
<proteinExistence type="predicted"/>
<dbReference type="InterPro" id="IPR041577">
    <property type="entry name" value="RT_RNaseH_2"/>
</dbReference>
<dbReference type="InterPro" id="IPR000477">
    <property type="entry name" value="RT_dom"/>
</dbReference>
<dbReference type="InterPro" id="IPR043128">
    <property type="entry name" value="Rev_trsase/Diguanyl_cyclase"/>
</dbReference>
<evidence type="ECO:0000313" key="4">
    <source>
        <dbReference type="EMBL" id="JAC42231.1"/>
    </source>
</evidence>
<dbReference type="AlphaFoldDB" id="A0A034VG23"/>
<protein>
    <recommendedName>
        <fullName evidence="1">RNA-directed DNA polymerase</fullName>
        <ecNumber evidence="1">2.7.7.49</ecNumber>
    </recommendedName>
</protein>
<dbReference type="EMBL" id="GAKP01016721">
    <property type="protein sequence ID" value="JAC42231.1"/>
    <property type="molecule type" value="Transcribed_RNA"/>
</dbReference>
<feature type="domain" description="Reverse transcriptase" evidence="3">
    <location>
        <begin position="86"/>
        <end position="271"/>
    </location>
</feature>
<dbReference type="FunFam" id="3.30.70.270:FF:000020">
    <property type="entry name" value="Transposon Tf2-6 polyprotein-like Protein"/>
    <property type="match status" value="1"/>
</dbReference>
<dbReference type="Pfam" id="PF17919">
    <property type="entry name" value="RT_RNaseH_2"/>
    <property type="match status" value="1"/>
</dbReference>
<evidence type="ECO:0000256" key="1">
    <source>
        <dbReference type="ARBA" id="ARBA00012493"/>
    </source>
</evidence>
<dbReference type="Gene3D" id="3.30.70.270">
    <property type="match status" value="2"/>
</dbReference>
<evidence type="ECO:0000259" key="3">
    <source>
        <dbReference type="PROSITE" id="PS50878"/>
    </source>
</evidence>
<feature type="non-terminal residue" evidence="4">
    <location>
        <position position="1"/>
    </location>
</feature>
<sequence length="407" mass="47415">IDFTSLQLKYKNKNKNQKINYTNDNKDYEEEIREIIRRNNKTEKLPFTTAIEATIRTENNEPVWTKQYQYPYADNDFVNSEIKKLLKNNIIQPSRSPYNSPVWTVPKKGIDENGKPKKRLVIDFQKLNSKTITDRYPIPDINMTIQALGKAKYFSTIDLEAGFHQIMIKKEDREKTAFSINGAKYEFIRMPFGLRNAPSIFQRCVDDILREYINKFAFVYIDDVLIYSSTPEEHIKHIQIIVSALHKANMKISDEKSHFFKNQVEYLGHIITQNRITVDPKKVETLDKYPIPQTLKELRSFLGMAGYYRKFIQGYSKITKPLTIHLQGENGITSKKMSAKKEIKLDKEAIKAIQIIKTKLKEQVELFQPDFSKPFDLTTDASNFAIGGVLSQEKKPIFFISRTLTKT</sequence>
<feature type="non-terminal residue" evidence="4">
    <location>
        <position position="407"/>
    </location>
</feature>
<name>A0A034VG23_BACDO</name>